<evidence type="ECO:0000256" key="6">
    <source>
        <dbReference type="ARBA" id="ARBA00022803"/>
    </source>
</evidence>
<evidence type="ECO:0000256" key="2">
    <source>
        <dbReference type="ARBA" id="ARBA00013081"/>
    </source>
</evidence>
<dbReference type="SUPFAM" id="SSF56300">
    <property type="entry name" value="Metallo-dependent phosphatases"/>
    <property type="match status" value="1"/>
</dbReference>
<dbReference type="EC" id="3.1.3.16" evidence="2"/>
<evidence type="ECO:0000256" key="7">
    <source>
        <dbReference type="ARBA" id="ARBA00023211"/>
    </source>
</evidence>
<dbReference type="Gene3D" id="1.25.40.10">
    <property type="entry name" value="Tetratricopeptide repeat domain"/>
    <property type="match status" value="1"/>
</dbReference>
<dbReference type="PANTHER" id="PTHR45668:SF5">
    <property type="entry name" value="SERINE_THREONINE-PROTEIN PHOSPHATASE 5"/>
    <property type="match status" value="1"/>
</dbReference>
<dbReference type="InterPro" id="IPR041753">
    <property type="entry name" value="PP5_C"/>
</dbReference>
<sequence length="411" mass="45685">MALGRLKLAINDLKTVVKFAPQDADAKAKLAQCTKEHNAAMFAKAIAFDSPDRDVAVRIGDLSNIPVDPSYDGPVLNPVPLHTANQDVAVGDLAALHGITAEWAKSLLDYMAKQKILHRRYALQLLLAVLELLKKEPAVVDVTIPDDAKMIVCGDIHGQFYDLLHIFEKNGHPSPKVLYLFNGDFVDRGSFSIECALALLTYKLLYPRYFFISRGNHETDDMNKVYGFKGECLSKYTPLTYELFTQIFNAIPLGNIIQEKILVLHGGLFSRDGVKLDELRAINRFSQPGSAGNSLMQEMLWSDPRPAPGRGPSRRGAGIEFGPDITKAFLEENNLDYLIRSHELKAQGYEEAHDGKCITIFSAPNYCDSEGNQGAWIVLKPDRSMTFEKFSAQPHPTNVRAMQYANQGGWA</sequence>
<keyword evidence="7" id="KW-0464">Manganese</keyword>
<dbReference type="PIRSF" id="PIRSF033096">
    <property type="entry name" value="PPPtase_5"/>
    <property type="match status" value="1"/>
</dbReference>
<dbReference type="Gene3D" id="3.60.21.10">
    <property type="match status" value="1"/>
</dbReference>
<dbReference type="InterPro" id="IPR011990">
    <property type="entry name" value="TPR-like_helical_dom_sf"/>
</dbReference>
<keyword evidence="5" id="KW-0378">Hydrolase</keyword>
<keyword evidence="6" id="KW-0802">TPR repeat</keyword>
<comment type="cofactor">
    <cofactor evidence="1">
        <name>Mn(2+)</name>
        <dbReference type="ChEBI" id="CHEBI:29035"/>
    </cofactor>
</comment>
<protein>
    <recommendedName>
        <fullName evidence="2">protein-serine/threonine phosphatase</fullName>
        <ecNumber evidence="2">3.1.3.16</ecNumber>
    </recommendedName>
</protein>
<keyword evidence="4" id="KW-0677">Repeat</keyword>
<feature type="active site" description="Proton donor/acceptor" evidence="8">
    <location>
        <position position="217"/>
    </location>
</feature>
<reference evidence="11" key="1">
    <citation type="journal article" date="2018" name="Nat. Microbiol.">
        <title>Leveraging single-cell genomics to expand the fungal tree of life.</title>
        <authorList>
            <person name="Ahrendt S.R."/>
            <person name="Quandt C.A."/>
            <person name="Ciobanu D."/>
            <person name="Clum A."/>
            <person name="Salamov A."/>
            <person name="Andreopoulos B."/>
            <person name="Cheng J.F."/>
            <person name="Woyke T."/>
            <person name="Pelin A."/>
            <person name="Henrissat B."/>
            <person name="Reynolds N.K."/>
            <person name="Benny G.L."/>
            <person name="Smith M.E."/>
            <person name="James T.Y."/>
            <person name="Grigoriev I.V."/>
        </authorList>
    </citation>
    <scope>NUCLEOTIDE SEQUENCE [LARGE SCALE GENOMIC DNA]</scope>
    <source>
        <strain evidence="11">ATCC 52028</strain>
    </source>
</reference>
<dbReference type="OrthoDB" id="445564at2759"/>
<feature type="domain" description="Serine/threonine specific protein phosphatases" evidence="9">
    <location>
        <begin position="117"/>
        <end position="394"/>
    </location>
</feature>
<dbReference type="SMART" id="SM00156">
    <property type="entry name" value="PP2Ac"/>
    <property type="match status" value="1"/>
</dbReference>
<dbReference type="InterPro" id="IPR051134">
    <property type="entry name" value="PPP_phosphatase"/>
</dbReference>
<evidence type="ECO:0000313" key="11">
    <source>
        <dbReference type="Proteomes" id="UP000274922"/>
    </source>
</evidence>
<dbReference type="InterPro" id="IPR004843">
    <property type="entry name" value="Calcineurin-like_PHP"/>
</dbReference>
<proteinExistence type="predicted"/>
<dbReference type="EMBL" id="ML014153">
    <property type="protein sequence ID" value="RKP02054.1"/>
    <property type="molecule type" value="Genomic_DNA"/>
</dbReference>
<evidence type="ECO:0000313" key="10">
    <source>
        <dbReference type="EMBL" id="RKP02054.1"/>
    </source>
</evidence>
<evidence type="ECO:0000256" key="1">
    <source>
        <dbReference type="ARBA" id="ARBA00001936"/>
    </source>
</evidence>
<evidence type="ECO:0000256" key="8">
    <source>
        <dbReference type="PIRSR" id="PIRSR033096-1"/>
    </source>
</evidence>
<dbReference type="Proteomes" id="UP000274922">
    <property type="component" value="Unassembled WGS sequence"/>
</dbReference>
<keyword evidence="3" id="KW-0479">Metal-binding</keyword>
<gene>
    <name evidence="10" type="ORF">CXG81DRAFT_29606</name>
</gene>
<evidence type="ECO:0000256" key="3">
    <source>
        <dbReference type="ARBA" id="ARBA00022723"/>
    </source>
</evidence>
<dbReference type="GO" id="GO:0004722">
    <property type="term" value="F:protein serine/threonine phosphatase activity"/>
    <property type="evidence" value="ECO:0007669"/>
    <property type="project" value="UniProtKB-EC"/>
</dbReference>
<organism evidence="10 11">
    <name type="scientific">Caulochytrium protostelioides</name>
    <dbReference type="NCBI Taxonomy" id="1555241"/>
    <lineage>
        <taxon>Eukaryota</taxon>
        <taxon>Fungi</taxon>
        <taxon>Fungi incertae sedis</taxon>
        <taxon>Chytridiomycota</taxon>
        <taxon>Chytridiomycota incertae sedis</taxon>
        <taxon>Chytridiomycetes</taxon>
        <taxon>Caulochytriales</taxon>
        <taxon>Caulochytriaceae</taxon>
        <taxon>Caulochytrium</taxon>
    </lineage>
</organism>
<evidence type="ECO:0000259" key="9">
    <source>
        <dbReference type="SMART" id="SM00156"/>
    </source>
</evidence>
<dbReference type="PANTHER" id="PTHR45668">
    <property type="entry name" value="SERINE/THREONINE-PROTEIN PHOSPHATASE 5-RELATED"/>
    <property type="match status" value="1"/>
</dbReference>
<keyword evidence="11" id="KW-1185">Reference proteome</keyword>
<dbReference type="CDD" id="cd07417">
    <property type="entry name" value="MPP_PP5_C"/>
    <property type="match status" value="1"/>
</dbReference>
<dbReference type="STRING" id="1555241.A0A4P9X9N2"/>
<dbReference type="Pfam" id="PF08321">
    <property type="entry name" value="PPP5"/>
    <property type="match status" value="1"/>
</dbReference>
<dbReference type="GO" id="GO:0046872">
    <property type="term" value="F:metal ion binding"/>
    <property type="evidence" value="ECO:0007669"/>
    <property type="project" value="UniProtKB-KW"/>
</dbReference>
<dbReference type="InterPro" id="IPR006186">
    <property type="entry name" value="Ser/Thr-sp_prot-phosphatase"/>
</dbReference>
<dbReference type="PRINTS" id="PR00114">
    <property type="entry name" value="STPHPHTASE"/>
</dbReference>
<name>A0A4P9X9N2_9FUNG</name>
<accession>A0A4P9X9N2</accession>
<evidence type="ECO:0000256" key="4">
    <source>
        <dbReference type="ARBA" id="ARBA00022737"/>
    </source>
</evidence>
<dbReference type="InterPro" id="IPR029052">
    <property type="entry name" value="Metallo-depent_PP-like"/>
</dbReference>
<dbReference type="Pfam" id="PF00149">
    <property type="entry name" value="Metallophos"/>
    <property type="match status" value="1"/>
</dbReference>
<evidence type="ECO:0000256" key="5">
    <source>
        <dbReference type="ARBA" id="ARBA00022801"/>
    </source>
</evidence>
<dbReference type="InterPro" id="IPR013235">
    <property type="entry name" value="PPP_dom"/>
</dbReference>
<dbReference type="AlphaFoldDB" id="A0A4P9X9N2"/>